<gene>
    <name evidence="1" type="ORF">SAMN04489713_13719</name>
</gene>
<sequence>MVGSHMRIRVARRSNSASDRASFWILGKPTTPLLIDVKVERLWEPMRAFQSVILTDVSSVMRFLKALSGATGNSPVDGTRRLANEITQEIPLIRERQALGDIERAITRVGSRLRSGTPNIDPLDIRTLLSHDRLEELLSMVESDEATSVKQRQAAVALVNLGRYGEAASIAVLIKNRNEARTVCMEIVRRIPRGATEASDEWQALDRVFPRLGRPQIRDVLEGMEQAGVAPLGPWASGESLADDAP</sequence>
<keyword evidence="2" id="KW-1185">Reference proteome</keyword>
<name>A0A1I5YT41_9ACTN</name>
<evidence type="ECO:0000313" key="2">
    <source>
        <dbReference type="Proteomes" id="UP000183413"/>
    </source>
</evidence>
<dbReference type="EMBL" id="FOVH01000037">
    <property type="protein sequence ID" value="SFQ47366.1"/>
    <property type="molecule type" value="Genomic_DNA"/>
</dbReference>
<evidence type="ECO:0000313" key="1">
    <source>
        <dbReference type="EMBL" id="SFQ47366.1"/>
    </source>
</evidence>
<accession>A0A1I5YT41</accession>
<organism evidence="1 2">
    <name type="scientific">Actinomadura madurae</name>
    <dbReference type="NCBI Taxonomy" id="1993"/>
    <lineage>
        <taxon>Bacteria</taxon>
        <taxon>Bacillati</taxon>
        <taxon>Actinomycetota</taxon>
        <taxon>Actinomycetes</taxon>
        <taxon>Streptosporangiales</taxon>
        <taxon>Thermomonosporaceae</taxon>
        <taxon>Actinomadura</taxon>
    </lineage>
</organism>
<dbReference type="InParanoid" id="A0A1I5YT41"/>
<dbReference type="Proteomes" id="UP000183413">
    <property type="component" value="Unassembled WGS sequence"/>
</dbReference>
<reference evidence="1 2" key="1">
    <citation type="submission" date="2016-10" db="EMBL/GenBank/DDBJ databases">
        <authorList>
            <person name="de Groot N.N."/>
        </authorList>
    </citation>
    <scope>NUCLEOTIDE SEQUENCE [LARGE SCALE GENOMIC DNA]</scope>
    <source>
        <strain evidence="1 2">DSM 43067</strain>
    </source>
</reference>
<protein>
    <submittedName>
        <fullName evidence="1">Uncharacterized protein</fullName>
    </submittedName>
</protein>
<proteinExistence type="predicted"/>
<dbReference type="AlphaFoldDB" id="A0A1I5YT41"/>